<evidence type="ECO:0000313" key="1">
    <source>
        <dbReference type="EMBL" id="HJA02339.1"/>
    </source>
</evidence>
<dbReference type="Proteomes" id="UP000824221">
    <property type="component" value="Unassembled WGS sequence"/>
</dbReference>
<comment type="caution">
    <text evidence="1">The sequence shown here is derived from an EMBL/GenBank/DDBJ whole genome shotgun (WGS) entry which is preliminary data.</text>
</comment>
<dbReference type="EMBL" id="DXAJ01000044">
    <property type="protein sequence ID" value="HJA02339.1"/>
    <property type="molecule type" value="Genomic_DNA"/>
</dbReference>
<organism evidence="1 2">
    <name type="scientific">Candidatus Gallimonas gallistercoris</name>
    <dbReference type="NCBI Taxonomy" id="2838602"/>
    <lineage>
        <taxon>Bacteria</taxon>
        <taxon>Bacillati</taxon>
        <taxon>Bacillota</taxon>
        <taxon>Clostridia</taxon>
        <taxon>Candidatus Gallimonas</taxon>
    </lineage>
</organism>
<protein>
    <submittedName>
        <fullName evidence="1">Uncharacterized protein</fullName>
    </submittedName>
</protein>
<name>A0A9D2KE86_9FIRM</name>
<proteinExistence type="predicted"/>
<accession>A0A9D2KE86</accession>
<evidence type="ECO:0000313" key="2">
    <source>
        <dbReference type="Proteomes" id="UP000824221"/>
    </source>
</evidence>
<reference evidence="1" key="1">
    <citation type="journal article" date="2021" name="PeerJ">
        <title>Extensive microbial diversity within the chicken gut microbiome revealed by metagenomics and culture.</title>
        <authorList>
            <person name="Gilroy R."/>
            <person name="Ravi A."/>
            <person name="Getino M."/>
            <person name="Pursley I."/>
            <person name="Horton D.L."/>
            <person name="Alikhan N.F."/>
            <person name="Baker D."/>
            <person name="Gharbi K."/>
            <person name="Hall N."/>
            <person name="Watson M."/>
            <person name="Adriaenssens E.M."/>
            <person name="Foster-Nyarko E."/>
            <person name="Jarju S."/>
            <person name="Secka A."/>
            <person name="Antonio M."/>
            <person name="Oren A."/>
            <person name="Chaudhuri R.R."/>
            <person name="La Ragione R."/>
            <person name="Hildebrand F."/>
            <person name="Pallen M.J."/>
        </authorList>
    </citation>
    <scope>NUCLEOTIDE SEQUENCE</scope>
    <source>
        <strain evidence="1">CHK156-179</strain>
    </source>
</reference>
<dbReference type="AlphaFoldDB" id="A0A9D2KE86"/>
<sequence>MMIHSLAGGVLADGEIYTFAKVRAGEEAGWYLVPELVFVKEGDRVLVPEGHLTREGVVEKLERCTRQTAPVPMSRVKEIAGLAQNG</sequence>
<gene>
    <name evidence="1" type="ORF">H9797_03040</name>
</gene>
<reference evidence="1" key="2">
    <citation type="submission" date="2021-04" db="EMBL/GenBank/DDBJ databases">
        <authorList>
            <person name="Gilroy R."/>
        </authorList>
    </citation>
    <scope>NUCLEOTIDE SEQUENCE</scope>
    <source>
        <strain evidence="1">CHK156-179</strain>
    </source>
</reference>